<dbReference type="EMBL" id="CP002047">
    <property type="protein sequence ID" value="ADI11841.1"/>
    <property type="molecule type" value="Genomic_DNA"/>
</dbReference>
<name>D7BWD1_STRBB</name>
<dbReference type="AlphaFoldDB" id="D7BWD1"/>
<dbReference type="InterPro" id="IPR002560">
    <property type="entry name" value="Transposase_DDE"/>
</dbReference>
<evidence type="ECO:0000259" key="1">
    <source>
        <dbReference type="Pfam" id="PF01610"/>
    </source>
</evidence>
<sequence>MRHPATLNPDDQQHLKTALAACPELNALHQHVQAFAQIMTRRNGRHLNTWVHQVRNQDLPSLKAFATGLDKDWNAVTAGLTLDWNSGMVEGTVNKIKMLKRQTYGRASLALLRKRALLT</sequence>
<reference evidence="2 3" key="1">
    <citation type="journal article" date="2010" name="J. Bacteriol.">
        <title>Genome sequence of the milbemycin-producing bacterium Streptomyces bingchenggensis.</title>
        <authorList>
            <person name="Wang X.J."/>
            <person name="Yan Y.J."/>
            <person name="Zhang B."/>
            <person name="An J."/>
            <person name="Wang J.J."/>
            <person name="Tian J."/>
            <person name="Jiang L."/>
            <person name="Chen Y.H."/>
            <person name="Huang S.X."/>
            <person name="Yin M."/>
            <person name="Zhang J."/>
            <person name="Gao A.L."/>
            <person name="Liu C.X."/>
            <person name="Zhu Z.X."/>
            <person name="Xiang W.S."/>
        </authorList>
    </citation>
    <scope>NUCLEOTIDE SEQUENCE [LARGE SCALE GENOMIC DNA]</scope>
    <source>
        <strain evidence="2 3">BCW-1</strain>
    </source>
</reference>
<organism evidence="2 3">
    <name type="scientific">Streptomyces bingchenggensis (strain BCW-1)</name>
    <dbReference type="NCBI Taxonomy" id="749414"/>
    <lineage>
        <taxon>Bacteria</taxon>
        <taxon>Bacillati</taxon>
        <taxon>Actinomycetota</taxon>
        <taxon>Actinomycetes</taxon>
        <taxon>Kitasatosporales</taxon>
        <taxon>Streptomycetaceae</taxon>
        <taxon>Streptomyces</taxon>
    </lineage>
</organism>
<proteinExistence type="predicted"/>
<dbReference type="Pfam" id="PF01610">
    <property type="entry name" value="DDE_Tnp_ISL3"/>
    <property type="match status" value="1"/>
</dbReference>
<keyword evidence="3" id="KW-1185">Reference proteome</keyword>
<dbReference type="KEGG" id="sbh:SBI_08723"/>
<dbReference type="eggNOG" id="COG3464">
    <property type="taxonomic scope" value="Bacteria"/>
</dbReference>
<dbReference type="PANTHER" id="PTHR33498:SF1">
    <property type="entry name" value="TRANSPOSASE FOR INSERTION SEQUENCE ELEMENT IS1557"/>
    <property type="match status" value="1"/>
</dbReference>
<accession>D7BWD1</accession>
<dbReference type="PANTHER" id="PTHR33498">
    <property type="entry name" value="TRANSPOSASE FOR INSERTION SEQUENCE ELEMENT IS1557"/>
    <property type="match status" value="1"/>
</dbReference>
<evidence type="ECO:0000313" key="3">
    <source>
        <dbReference type="Proteomes" id="UP000000377"/>
    </source>
</evidence>
<dbReference type="InterPro" id="IPR047951">
    <property type="entry name" value="Transpos_ISL3"/>
</dbReference>
<feature type="domain" description="Transposase IS204/IS1001/IS1096/IS1165 DDE" evidence="1">
    <location>
        <begin position="2"/>
        <end position="115"/>
    </location>
</feature>
<evidence type="ECO:0000313" key="2">
    <source>
        <dbReference type="EMBL" id="ADI11841.1"/>
    </source>
</evidence>
<dbReference type="PATRIC" id="fig|749414.3.peg.8982"/>
<dbReference type="HOGENOM" id="CLU_029608_2_1_11"/>
<dbReference type="Proteomes" id="UP000000377">
    <property type="component" value="Chromosome"/>
</dbReference>
<dbReference type="STRING" id="749414.SBI_08723"/>
<gene>
    <name evidence="2" type="ordered locus">SBI_08723</name>
</gene>
<protein>
    <submittedName>
        <fullName evidence="2">Transposase IS204/IS1001/IS1096/IS1165 family protein</fullName>
    </submittedName>
</protein>